<proteinExistence type="predicted"/>
<reference evidence="1" key="1">
    <citation type="journal article" date="2020" name="Fungal Divers.">
        <title>Resolving the Mortierellaceae phylogeny through synthesis of multi-gene phylogenetics and phylogenomics.</title>
        <authorList>
            <person name="Vandepol N."/>
            <person name="Liber J."/>
            <person name="Desiro A."/>
            <person name="Na H."/>
            <person name="Kennedy M."/>
            <person name="Barry K."/>
            <person name="Grigoriev I.V."/>
            <person name="Miller A.N."/>
            <person name="O'Donnell K."/>
            <person name="Stajich J.E."/>
            <person name="Bonito G."/>
        </authorList>
    </citation>
    <scope>NUCLEOTIDE SEQUENCE</scope>
    <source>
        <strain evidence="1">NVP1</strain>
    </source>
</reference>
<protein>
    <submittedName>
        <fullName evidence="1">Uncharacterized protein</fullName>
    </submittedName>
</protein>
<dbReference type="Proteomes" id="UP000696485">
    <property type="component" value="Unassembled WGS sequence"/>
</dbReference>
<organism evidence="1 2">
    <name type="scientific">Podila minutissima</name>
    <dbReference type="NCBI Taxonomy" id="64525"/>
    <lineage>
        <taxon>Eukaryota</taxon>
        <taxon>Fungi</taxon>
        <taxon>Fungi incertae sedis</taxon>
        <taxon>Mucoromycota</taxon>
        <taxon>Mortierellomycotina</taxon>
        <taxon>Mortierellomycetes</taxon>
        <taxon>Mortierellales</taxon>
        <taxon>Mortierellaceae</taxon>
        <taxon>Podila</taxon>
    </lineage>
</organism>
<dbReference type="EMBL" id="JAAAUY010000034">
    <property type="protein sequence ID" value="KAF9337186.1"/>
    <property type="molecule type" value="Genomic_DNA"/>
</dbReference>
<evidence type="ECO:0000313" key="1">
    <source>
        <dbReference type="EMBL" id="KAF9337186.1"/>
    </source>
</evidence>
<sequence>MEHSPRLQELWIVEEECTDFYFQVARFAHIIVRGHCSLKNLKLKTQVMYCQTYSLLLWASGICPPPRYGSSFSDQYSEEHDAWMAKTRPDICTATMDGRNGGDDNDDHRKTSVPQIARFNSEVTRKDVFRADGSVRIWSTWTWPTLNRVECWGDDVDAELLVACATPKSRYGGLKSLVMASTTRHVIVKILQTVLALHATTLVDLNLQGCSIIRATILRFCCARVPVCDRL</sequence>
<evidence type="ECO:0000313" key="2">
    <source>
        <dbReference type="Proteomes" id="UP000696485"/>
    </source>
</evidence>
<gene>
    <name evidence="1" type="ORF">BG006_005907</name>
</gene>
<comment type="caution">
    <text evidence="1">The sequence shown here is derived from an EMBL/GenBank/DDBJ whole genome shotgun (WGS) entry which is preliminary data.</text>
</comment>
<accession>A0A9P5SUT2</accession>
<name>A0A9P5SUT2_9FUNG</name>
<keyword evidence="2" id="KW-1185">Reference proteome</keyword>
<dbReference type="AlphaFoldDB" id="A0A9P5SUT2"/>